<feature type="non-terminal residue" evidence="1">
    <location>
        <position position="1"/>
    </location>
</feature>
<evidence type="ECO:0000313" key="1">
    <source>
        <dbReference type="EMBL" id="GIQ83863.1"/>
    </source>
</evidence>
<dbReference type="EMBL" id="BDIP01001212">
    <property type="protein sequence ID" value="GIQ83863.1"/>
    <property type="molecule type" value="Genomic_DNA"/>
</dbReference>
<dbReference type="Proteomes" id="UP000265618">
    <property type="component" value="Unassembled WGS sequence"/>
</dbReference>
<evidence type="ECO:0000313" key="2">
    <source>
        <dbReference type="Proteomes" id="UP000265618"/>
    </source>
</evidence>
<sequence>LPMAGVSWEPVTLATHLRSISCACVRVSENQVAFVGRRKHTEDLPEGQVCVIVTMLSDGTLDEDVVPLPWEHDTVQDGMALHGGRVYMLLQPRKYESDGSLSRWYQSYFLNTGSVATLTLDTREVSVQPASEAPRAMYVNSLFTLGETWYIAGREQRKAGGYHNAIQTILTYHFPTNRWNRLRLPRRSVPDIEWSAVVGETAYLISPNPDASRMFTYAQHGGFCELEGEGPPSMEPDSHVTVLGSHIVCHVPDRDGRVSVHSYSTVSGDWTAHPATDQLSGYFIGQGIGSDAVLLINREEVDGGYTPSCRDAYILATVTPPPGDDTVSLTLE</sequence>
<organism evidence="1 2">
    <name type="scientific">Kipferlia bialata</name>
    <dbReference type="NCBI Taxonomy" id="797122"/>
    <lineage>
        <taxon>Eukaryota</taxon>
        <taxon>Metamonada</taxon>
        <taxon>Carpediemonas-like organisms</taxon>
        <taxon>Kipferlia</taxon>
    </lineage>
</organism>
<accession>A0A9K3GI06</accession>
<name>A0A9K3GI06_9EUKA</name>
<dbReference type="AlphaFoldDB" id="A0A9K3GI06"/>
<gene>
    <name evidence="1" type="ORF">KIPB_005259</name>
</gene>
<protein>
    <submittedName>
        <fullName evidence="1">Uncharacterized protein</fullName>
    </submittedName>
</protein>
<proteinExistence type="predicted"/>
<comment type="caution">
    <text evidence="1">The sequence shown here is derived from an EMBL/GenBank/DDBJ whole genome shotgun (WGS) entry which is preliminary data.</text>
</comment>
<keyword evidence="2" id="KW-1185">Reference proteome</keyword>
<reference evidence="1 2" key="1">
    <citation type="journal article" date="2018" name="PLoS ONE">
        <title>The draft genome of Kipferlia bialata reveals reductive genome evolution in fornicate parasites.</title>
        <authorList>
            <person name="Tanifuji G."/>
            <person name="Takabayashi S."/>
            <person name="Kume K."/>
            <person name="Takagi M."/>
            <person name="Nakayama T."/>
            <person name="Kamikawa R."/>
            <person name="Inagaki Y."/>
            <person name="Hashimoto T."/>
        </authorList>
    </citation>
    <scope>NUCLEOTIDE SEQUENCE [LARGE SCALE GENOMIC DNA]</scope>
    <source>
        <strain evidence="1">NY0173</strain>
    </source>
</reference>